<dbReference type="Pfam" id="PF03083">
    <property type="entry name" value="MtN3_slv"/>
    <property type="match status" value="1"/>
</dbReference>
<dbReference type="InterPro" id="IPR047664">
    <property type="entry name" value="SWEET"/>
</dbReference>
<evidence type="ECO:0000256" key="9">
    <source>
        <dbReference type="SAM" id="Phobius"/>
    </source>
</evidence>
<evidence type="ECO:0000313" key="11">
    <source>
        <dbReference type="Proteomes" id="UP000485058"/>
    </source>
</evidence>
<organism evidence="10 11">
    <name type="scientific">Haematococcus lacustris</name>
    <name type="common">Green alga</name>
    <name type="synonym">Haematococcus pluvialis</name>
    <dbReference type="NCBI Taxonomy" id="44745"/>
    <lineage>
        <taxon>Eukaryota</taxon>
        <taxon>Viridiplantae</taxon>
        <taxon>Chlorophyta</taxon>
        <taxon>core chlorophytes</taxon>
        <taxon>Chlorophyceae</taxon>
        <taxon>CS clade</taxon>
        <taxon>Chlamydomonadales</taxon>
        <taxon>Haematococcaceae</taxon>
        <taxon>Haematococcus</taxon>
    </lineage>
</organism>
<evidence type="ECO:0000256" key="4">
    <source>
        <dbReference type="ARBA" id="ARBA00022597"/>
    </source>
</evidence>
<evidence type="ECO:0000256" key="2">
    <source>
        <dbReference type="ARBA" id="ARBA00007809"/>
    </source>
</evidence>
<dbReference type="PANTHER" id="PTHR10791:SF224">
    <property type="entry name" value="SUGAR TRANSPORTER SWEET"/>
    <property type="match status" value="1"/>
</dbReference>
<proteinExistence type="inferred from homology"/>
<protein>
    <submittedName>
        <fullName evidence="10">Bidirectional sugar transporter SWEET</fullName>
    </submittedName>
</protein>
<dbReference type="GO" id="GO:0016020">
    <property type="term" value="C:membrane"/>
    <property type="evidence" value="ECO:0007669"/>
    <property type="project" value="InterPro"/>
</dbReference>
<sequence length="176" mass="19017">MSNAFLTVVCPLMGNLLGVIMLLSSIPNVLLLRRTRQMGDINPLPYPFTALNCLGWVVYGLVMKDPWISPANIVGCCAGVAFTCVALSVADHKTQDRVLVLMTTAVAYFSILGMVGVFGGLSLKQVQQMWGIQSVLVLMLYYAMPLSSMLKVVRTRNAASVYLPLAAAAIANGTMW</sequence>
<comment type="subcellular location">
    <subcellularLocation>
        <location evidence="1">Endomembrane system</location>
        <topology evidence="1">Multi-pass membrane protein</topology>
    </subcellularLocation>
</comment>
<feature type="transmembrane region" description="Helical" evidence="9">
    <location>
        <begin position="44"/>
        <end position="62"/>
    </location>
</feature>
<keyword evidence="8 9" id="KW-0472">Membrane</keyword>
<feature type="transmembrane region" description="Helical" evidence="9">
    <location>
        <begin position="99"/>
        <end position="121"/>
    </location>
</feature>
<dbReference type="PANTHER" id="PTHR10791">
    <property type="entry name" value="RAG1-ACTIVATING PROTEIN 1"/>
    <property type="match status" value="1"/>
</dbReference>
<keyword evidence="4 10" id="KW-0762">Sugar transport</keyword>
<evidence type="ECO:0000256" key="6">
    <source>
        <dbReference type="ARBA" id="ARBA00022737"/>
    </source>
</evidence>
<evidence type="ECO:0000256" key="7">
    <source>
        <dbReference type="ARBA" id="ARBA00022989"/>
    </source>
</evidence>
<feature type="transmembrane region" description="Helical" evidence="9">
    <location>
        <begin position="127"/>
        <end position="144"/>
    </location>
</feature>
<comment type="similarity">
    <text evidence="2">Belongs to the SWEET sugar transporter family.</text>
</comment>
<evidence type="ECO:0000256" key="8">
    <source>
        <dbReference type="ARBA" id="ARBA00023136"/>
    </source>
</evidence>
<evidence type="ECO:0000256" key="5">
    <source>
        <dbReference type="ARBA" id="ARBA00022692"/>
    </source>
</evidence>
<dbReference type="InterPro" id="IPR004316">
    <property type="entry name" value="SWEET_rpt"/>
</dbReference>
<evidence type="ECO:0000256" key="1">
    <source>
        <dbReference type="ARBA" id="ARBA00004127"/>
    </source>
</evidence>
<feature type="transmembrane region" description="Helical" evidence="9">
    <location>
        <begin position="68"/>
        <end position="87"/>
    </location>
</feature>
<name>A0A699YQ75_HAELA</name>
<dbReference type="AlphaFoldDB" id="A0A699YQ75"/>
<keyword evidence="7 9" id="KW-1133">Transmembrane helix</keyword>
<keyword evidence="5 9" id="KW-0812">Transmembrane</keyword>
<keyword evidence="11" id="KW-1185">Reference proteome</keyword>
<reference evidence="10 11" key="1">
    <citation type="submission" date="2020-02" db="EMBL/GenBank/DDBJ databases">
        <title>Draft genome sequence of Haematococcus lacustris strain NIES-144.</title>
        <authorList>
            <person name="Morimoto D."/>
            <person name="Nakagawa S."/>
            <person name="Yoshida T."/>
            <person name="Sawayama S."/>
        </authorList>
    </citation>
    <scope>NUCLEOTIDE SEQUENCE [LARGE SCALE GENOMIC DNA]</scope>
    <source>
        <strain evidence="10 11">NIES-144</strain>
    </source>
</reference>
<keyword evidence="3" id="KW-0813">Transport</keyword>
<dbReference type="EMBL" id="BLLF01000464">
    <property type="protein sequence ID" value="GFH12060.1"/>
    <property type="molecule type" value="Genomic_DNA"/>
</dbReference>
<comment type="caution">
    <text evidence="10">The sequence shown here is derived from an EMBL/GenBank/DDBJ whole genome shotgun (WGS) entry which is preliminary data.</text>
</comment>
<dbReference type="GO" id="GO:0051119">
    <property type="term" value="F:sugar transmembrane transporter activity"/>
    <property type="evidence" value="ECO:0007669"/>
    <property type="project" value="InterPro"/>
</dbReference>
<dbReference type="Gene3D" id="1.20.1280.290">
    <property type="match status" value="1"/>
</dbReference>
<dbReference type="GO" id="GO:0012505">
    <property type="term" value="C:endomembrane system"/>
    <property type="evidence" value="ECO:0007669"/>
    <property type="project" value="UniProtKB-SubCell"/>
</dbReference>
<evidence type="ECO:0000313" key="10">
    <source>
        <dbReference type="EMBL" id="GFH12060.1"/>
    </source>
</evidence>
<dbReference type="Proteomes" id="UP000485058">
    <property type="component" value="Unassembled WGS sequence"/>
</dbReference>
<accession>A0A699YQ75</accession>
<gene>
    <name evidence="10" type="ORF">HaLaN_07687</name>
</gene>
<feature type="transmembrane region" description="Helical" evidence="9">
    <location>
        <begin position="12"/>
        <end position="32"/>
    </location>
</feature>
<evidence type="ECO:0000256" key="3">
    <source>
        <dbReference type="ARBA" id="ARBA00022448"/>
    </source>
</evidence>
<keyword evidence="6" id="KW-0677">Repeat</keyword>